<evidence type="ECO:0000256" key="1">
    <source>
        <dbReference type="RuleBase" id="RU369095"/>
    </source>
</evidence>
<feature type="region of interest" description="Disordered" evidence="2">
    <location>
        <begin position="326"/>
        <end position="370"/>
    </location>
</feature>
<organism evidence="4 5">
    <name type="scientific">Vitis vinifera</name>
    <name type="common">Grape</name>
    <dbReference type="NCBI Taxonomy" id="29760"/>
    <lineage>
        <taxon>Eukaryota</taxon>
        <taxon>Viridiplantae</taxon>
        <taxon>Streptophyta</taxon>
        <taxon>Embryophyta</taxon>
        <taxon>Tracheophyta</taxon>
        <taxon>Spermatophyta</taxon>
        <taxon>Magnoliopsida</taxon>
        <taxon>eudicotyledons</taxon>
        <taxon>Gunneridae</taxon>
        <taxon>Pentapetalae</taxon>
        <taxon>rosids</taxon>
        <taxon>Vitales</taxon>
        <taxon>Vitaceae</taxon>
        <taxon>Viteae</taxon>
        <taxon>Vitis</taxon>
    </lineage>
</organism>
<gene>
    <name evidence="4" type="ORF">VitviT2T_017030</name>
</gene>
<keyword evidence="1" id="KW-0694">RNA-binding</keyword>
<evidence type="ECO:0000256" key="2">
    <source>
        <dbReference type="SAM" id="MobiDB-lite"/>
    </source>
</evidence>
<dbReference type="Gene3D" id="3.10.590.10">
    <property type="entry name" value="ph1033 like domains"/>
    <property type="match status" value="1"/>
</dbReference>
<dbReference type="PANTHER" id="PTHR12357">
    <property type="entry name" value="YTH YT521-B HOMOLOGY DOMAIN-CONTAINING"/>
    <property type="match status" value="1"/>
</dbReference>
<feature type="compositionally biased region" description="Basic and acidic residues" evidence="2">
    <location>
        <begin position="1"/>
        <end position="11"/>
    </location>
</feature>
<sequence>MAENAQQERGRSASTGERPVEPANLREQPNLLEDERVPRVVADQPISFDAIGDFNAGYPQDAYASINRPFYYGGYDNSTSYWDGYPHYVNADSMQVFPPVIYNDNPSLVFSSGYGFNPQMAYGQYTNVATPLPSLMVDRQLYSPHQNPFSQPYYPQSIPSVPNISSAVSVPQTELMAPESSVQEGFSGNMRSSQGSSYVIQFGSFGRGGLSQNSAYGPGSSNFQGEFVPPNFLPNQSNLPEADVSLSSVTSQAAHPQPVGILGSYELNVRQRAAHGLGLVPSSSNIFYPDGGLYESTNFGGASVSPLGANDRNRLILDKGKIRERDRSSGVFSTDSSNFSSDRNRGPRASKPKGQSTSGQGVSSSSRKSDASNSVVHFDSYNQPDFVTDYENAKFFIIKSYSEDNVHRSIKYSVWASTALGNRKLDAAYQKAKEIETNCPIFLCFSVNASSQFCGVAEMVGPVNFEKDAEYWQQDRWSGLFPVKWHIIKDVPNSLFRHILLENNENKPVTHSRDTQEVNLEQGIEMLKIFKSYDAHTSILEDFDFYEQRERASKERKARQQACSTTKSPGSEESVNHVSNSFSQSLQLEESDREVIATEWGDNSRTESGAHCLEESGEAVEPERGCSTTTGALVSLADDSMNQMSDSFAQTLRLEGSIKELRAASSSGTDAEVSLDDAITLMTLESKKNNKELPRAGRINSPRPDAFVLLVDYPKGQISDSSVQSPQLEESSKEV</sequence>
<feature type="compositionally biased region" description="Low complexity" evidence="2">
    <location>
        <begin position="353"/>
        <end position="370"/>
    </location>
</feature>
<feature type="compositionally biased region" description="Polar residues" evidence="2">
    <location>
        <begin position="330"/>
        <end position="341"/>
    </location>
</feature>
<dbReference type="Pfam" id="PF04146">
    <property type="entry name" value="YTH"/>
    <property type="match status" value="1"/>
</dbReference>
<proteinExistence type="inferred from homology"/>
<dbReference type="PROSITE" id="PS50882">
    <property type="entry name" value="YTH"/>
    <property type="match status" value="1"/>
</dbReference>
<accession>A0ABY9CVK4</accession>
<evidence type="ECO:0000259" key="3">
    <source>
        <dbReference type="PROSITE" id="PS50882"/>
    </source>
</evidence>
<dbReference type="InterPro" id="IPR007275">
    <property type="entry name" value="YTH_domain"/>
</dbReference>
<keyword evidence="5" id="KW-1185">Reference proteome</keyword>
<dbReference type="EMBL" id="CP126658">
    <property type="protein sequence ID" value="WJZ98514.1"/>
    <property type="molecule type" value="Genomic_DNA"/>
</dbReference>
<dbReference type="InterPro" id="IPR045168">
    <property type="entry name" value="YTH_prot"/>
</dbReference>
<comment type="similarity">
    <text evidence="1">Belongs to the YTHDF family.</text>
</comment>
<evidence type="ECO:0000313" key="4">
    <source>
        <dbReference type="EMBL" id="WJZ98514.1"/>
    </source>
</evidence>
<name>A0ABY9CVK4_VITVI</name>
<feature type="domain" description="YTH" evidence="3">
    <location>
        <begin position="393"/>
        <end position="530"/>
    </location>
</feature>
<feature type="region of interest" description="Disordered" evidence="2">
    <location>
        <begin position="1"/>
        <end position="35"/>
    </location>
</feature>
<comment type="function">
    <text evidence="1">Specifically recognizes and binds N6-methyladenosine (m6A)-containing RNAs, and regulates mRNA stability. M6A is a modification present at internal sites of mRNAs and some non-coding RNAs and plays a role in mRNA stability and processing.</text>
</comment>
<protein>
    <recommendedName>
        <fullName evidence="1">YTH domain-containing family protein</fullName>
    </recommendedName>
</protein>
<dbReference type="Proteomes" id="UP001227230">
    <property type="component" value="Chromosome 11"/>
</dbReference>
<dbReference type="CDD" id="cd21134">
    <property type="entry name" value="YTH"/>
    <property type="match status" value="1"/>
</dbReference>
<feature type="region of interest" description="Disordered" evidence="2">
    <location>
        <begin position="556"/>
        <end position="588"/>
    </location>
</feature>
<evidence type="ECO:0000313" key="5">
    <source>
        <dbReference type="Proteomes" id="UP001227230"/>
    </source>
</evidence>
<reference evidence="4 5" key="1">
    <citation type="journal article" date="2023" name="Hortic Res">
        <title>The complete reference genome for grapevine (Vitis vinifera L.) genetics and breeding.</title>
        <authorList>
            <person name="Shi X."/>
            <person name="Cao S."/>
            <person name="Wang X."/>
            <person name="Huang S."/>
            <person name="Wang Y."/>
            <person name="Liu Z."/>
            <person name="Liu W."/>
            <person name="Leng X."/>
            <person name="Peng Y."/>
            <person name="Wang N."/>
            <person name="Wang Y."/>
            <person name="Ma Z."/>
            <person name="Xu X."/>
            <person name="Zhang F."/>
            <person name="Xue H."/>
            <person name="Zhong H."/>
            <person name="Wang Y."/>
            <person name="Zhang K."/>
            <person name="Velt A."/>
            <person name="Avia K."/>
            <person name="Holtgrawe D."/>
            <person name="Grimplet J."/>
            <person name="Matus J.T."/>
            <person name="Ware D."/>
            <person name="Wu X."/>
            <person name="Wang H."/>
            <person name="Liu C."/>
            <person name="Fang Y."/>
            <person name="Rustenholz C."/>
            <person name="Cheng Z."/>
            <person name="Xiao H."/>
            <person name="Zhou Y."/>
        </authorList>
    </citation>
    <scope>NUCLEOTIDE SEQUENCE [LARGE SCALE GENOMIC DNA]</scope>
    <source>
        <strain evidence="5">cv. Pinot noir / PN40024</strain>
        <tissue evidence="4">Leaf</tissue>
    </source>
</reference>
<feature type="compositionally biased region" description="Polar residues" evidence="2">
    <location>
        <begin position="561"/>
        <end position="588"/>
    </location>
</feature>
<dbReference type="PANTHER" id="PTHR12357:SF77">
    <property type="entry name" value="YTH DOMAIN-CONTAINING FAMILY PROTEIN"/>
    <property type="match status" value="1"/>
</dbReference>